<dbReference type="InterPro" id="IPR009057">
    <property type="entry name" value="Homeodomain-like_sf"/>
</dbReference>
<dbReference type="InterPro" id="IPR050109">
    <property type="entry name" value="HTH-type_TetR-like_transc_reg"/>
</dbReference>
<evidence type="ECO:0000259" key="5">
    <source>
        <dbReference type="PROSITE" id="PS50977"/>
    </source>
</evidence>
<feature type="domain" description="HTH tetR-type" evidence="5">
    <location>
        <begin position="9"/>
        <end position="69"/>
    </location>
</feature>
<evidence type="ECO:0000256" key="1">
    <source>
        <dbReference type="ARBA" id="ARBA00023015"/>
    </source>
</evidence>
<dbReference type="PROSITE" id="PS50977">
    <property type="entry name" value="HTH_TETR_2"/>
    <property type="match status" value="1"/>
</dbReference>
<name>A0A164N5S2_9NOCA</name>
<protein>
    <recommendedName>
        <fullName evidence="5">HTH tetR-type domain-containing protein</fullName>
    </recommendedName>
</protein>
<evidence type="ECO:0000256" key="4">
    <source>
        <dbReference type="PROSITE-ProRule" id="PRU00335"/>
    </source>
</evidence>
<keyword evidence="7" id="KW-1185">Reference proteome</keyword>
<dbReference type="Pfam" id="PF13305">
    <property type="entry name" value="TetR_C_33"/>
    <property type="match status" value="1"/>
</dbReference>
<dbReference type="SUPFAM" id="SSF46689">
    <property type="entry name" value="Homeodomain-like"/>
    <property type="match status" value="1"/>
</dbReference>
<dbReference type="OrthoDB" id="3173376at2"/>
<dbReference type="SUPFAM" id="SSF48498">
    <property type="entry name" value="Tetracyclin repressor-like, C-terminal domain"/>
    <property type="match status" value="1"/>
</dbReference>
<dbReference type="InterPro" id="IPR036271">
    <property type="entry name" value="Tet_transcr_reg_TetR-rel_C_sf"/>
</dbReference>
<dbReference type="Pfam" id="PF00440">
    <property type="entry name" value="TetR_N"/>
    <property type="match status" value="1"/>
</dbReference>
<dbReference type="Gene3D" id="1.10.357.10">
    <property type="entry name" value="Tetracycline Repressor, domain 2"/>
    <property type="match status" value="1"/>
</dbReference>
<dbReference type="GO" id="GO:0003700">
    <property type="term" value="F:DNA-binding transcription factor activity"/>
    <property type="evidence" value="ECO:0007669"/>
    <property type="project" value="TreeGrafter"/>
</dbReference>
<evidence type="ECO:0000313" key="6">
    <source>
        <dbReference type="EMBL" id="KZM74010.1"/>
    </source>
</evidence>
<keyword evidence="3" id="KW-0804">Transcription</keyword>
<organism evidence="6 7">
    <name type="scientific">Nocardia terpenica</name>
    <dbReference type="NCBI Taxonomy" id="455432"/>
    <lineage>
        <taxon>Bacteria</taxon>
        <taxon>Bacillati</taxon>
        <taxon>Actinomycetota</taxon>
        <taxon>Actinomycetes</taxon>
        <taxon>Mycobacteriales</taxon>
        <taxon>Nocardiaceae</taxon>
        <taxon>Nocardia</taxon>
    </lineage>
</organism>
<evidence type="ECO:0000313" key="7">
    <source>
        <dbReference type="Proteomes" id="UP000076512"/>
    </source>
</evidence>
<dbReference type="STRING" id="455432.AWN90_30825"/>
<keyword evidence="1" id="KW-0805">Transcription regulation</keyword>
<feature type="DNA-binding region" description="H-T-H motif" evidence="4">
    <location>
        <begin position="32"/>
        <end position="51"/>
    </location>
</feature>
<comment type="caution">
    <text evidence="6">The sequence shown here is derived from an EMBL/GenBank/DDBJ whole genome shotgun (WGS) entry which is preliminary data.</text>
</comment>
<proteinExistence type="predicted"/>
<dbReference type="GO" id="GO:0000976">
    <property type="term" value="F:transcription cis-regulatory region binding"/>
    <property type="evidence" value="ECO:0007669"/>
    <property type="project" value="TreeGrafter"/>
</dbReference>
<dbReference type="AlphaFoldDB" id="A0A164N5S2"/>
<dbReference type="PANTHER" id="PTHR30055">
    <property type="entry name" value="HTH-TYPE TRANSCRIPTIONAL REGULATOR RUTR"/>
    <property type="match status" value="1"/>
</dbReference>
<gene>
    <name evidence="6" type="ORF">AWN90_30825</name>
</gene>
<dbReference type="Proteomes" id="UP000076512">
    <property type="component" value="Unassembled WGS sequence"/>
</dbReference>
<evidence type="ECO:0000256" key="2">
    <source>
        <dbReference type="ARBA" id="ARBA00023125"/>
    </source>
</evidence>
<accession>A0A164N5S2</accession>
<dbReference type="EMBL" id="LWGR01000007">
    <property type="protein sequence ID" value="KZM74010.1"/>
    <property type="molecule type" value="Genomic_DNA"/>
</dbReference>
<dbReference type="PANTHER" id="PTHR30055:SF220">
    <property type="entry name" value="TETR-FAMILY REGULATORY PROTEIN"/>
    <property type="match status" value="1"/>
</dbReference>
<keyword evidence="2 4" id="KW-0238">DNA-binding</keyword>
<dbReference type="RefSeq" id="WP_067595955.1">
    <property type="nucleotide sequence ID" value="NZ_JABMCZ010000004.1"/>
</dbReference>
<dbReference type="InterPro" id="IPR001647">
    <property type="entry name" value="HTH_TetR"/>
</dbReference>
<evidence type="ECO:0000256" key="3">
    <source>
        <dbReference type="ARBA" id="ARBA00023163"/>
    </source>
</evidence>
<sequence>MAERSYHHGDLRATLLTRAEEMLRVSGTNDMSLRELARVVGVSHAAPRRHFADKAALLEALAAEGFRRLGAVLTRAAERDDRSVAATLTDIGMAYVRFATANPALLDLMFASKHRTDASEELRRAAEDTFASVVALIAAAQEAGDLVPDDLHRVGTVLLATLQGLASLITSGMVDTLDDELIAYTIESVLTGLTPRT</sequence>
<dbReference type="InterPro" id="IPR025996">
    <property type="entry name" value="MT1864/Rv1816-like_C"/>
</dbReference>
<reference evidence="6 7" key="1">
    <citation type="submission" date="2016-04" db="EMBL/GenBank/DDBJ databases">
        <authorList>
            <person name="Evans L.H."/>
            <person name="Alamgir A."/>
            <person name="Owens N."/>
            <person name="Weber N.D."/>
            <person name="Virtaneva K."/>
            <person name="Barbian K."/>
            <person name="Babar A."/>
            <person name="Rosenke K."/>
        </authorList>
    </citation>
    <scope>NUCLEOTIDE SEQUENCE [LARGE SCALE GENOMIC DNA]</scope>
    <source>
        <strain evidence="6 7">IFM 0406</strain>
    </source>
</reference>